<organism evidence="4 5">
    <name type="scientific">Streptomyces synnematoformans</name>
    <dbReference type="NCBI Taxonomy" id="415721"/>
    <lineage>
        <taxon>Bacteria</taxon>
        <taxon>Bacillati</taxon>
        <taxon>Actinomycetota</taxon>
        <taxon>Actinomycetes</taxon>
        <taxon>Kitasatosporales</taxon>
        <taxon>Streptomycetaceae</taxon>
        <taxon>Streptomyces</taxon>
    </lineage>
</organism>
<protein>
    <recommendedName>
        <fullName evidence="6">Surface-anchored protein</fullName>
    </recommendedName>
</protein>
<feature type="chain" id="PRO_5047316751" description="Surface-anchored protein" evidence="3">
    <location>
        <begin position="25"/>
        <end position="427"/>
    </location>
</feature>
<keyword evidence="5" id="KW-1185">Reference proteome</keyword>
<dbReference type="InterPro" id="IPR022435">
    <property type="entry name" value="Surface-anchored_actinobac"/>
</dbReference>
<evidence type="ECO:0008006" key="6">
    <source>
        <dbReference type="Google" id="ProtNLM"/>
    </source>
</evidence>
<dbReference type="NCBIfam" id="NF038134">
    <property type="entry name" value="choice_anch_M"/>
    <property type="match status" value="1"/>
</dbReference>
<feature type="region of interest" description="Disordered" evidence="1">
    <location>
        <begin position="239"/>
        <end position="357"/>
    </location>
</feature>
<evidence type="ECO:0000313" key="5">
    <source>
        <dbReference type="Proteomes" id="UP001500443"/>
    </source>
</evidence>
<evidence type="ECO:0000256" key="3">
    <source>
        <dbReference type="SAM" id="SignalP"/>
    </source>
</evidence>
<keyword evidence="2" id="KW-0472">Membrane</keyword>
<gene>
    <name evidence="4" type="ORF">GCM10009802_12700</name>
</gene>
<evidence type="ECO:0000313" key="4">
    <source>
        <dbReference type="EMBL" id="GAA2113755.1"/>
    </source>
</evidence>
<comment type="caution">
    <text evidence="4">The sequence shown here is derived from an EMBL/GenBank/DDBJ whole genome shotgun (WGS) entry which is preliminary data.</text>
</comment>
<keyword evidence="2" id="KW-0812">Transmembrane</keyword>
<evidence type="ECO:0000256" key="1">
    <source>
        <dbReference type="SAM" id="MobiDB-lite"/>
    </source>
</evidence>
<dbReference type="RefSeq" id="WP_344288717.1">
    <property type="nucleotide sequence ID" value="NZ_BAAAPF010000020.1"/>
</dbReference>
<evidence type="ECO:0000256" key="2">
    <source>
        <dbReference type="SAM" id="Phobius"/>
    </source>
</evidence>
<reference evidence="4 5" key="1">
    <citation type="journal article" date="2019" name="Int. J. Syst. Evol. Microbiol.">
        <title>The Global Catalogue of Microorganisms (GCM) 10K type strain sequencing project: providing services to taxonomists for standard genome sequencing and annotation.</title>
        <authorList>
            <consortium name="The Broad Institute Genomics Platform"/>
            <consortium name="The Broad Institute Genome Sequencing Center for Infectious Disease"/>
            <person name="Wu L."/>
            <person name="Ma J."/>
        </authorList>
    </citation>
    <scope>NUCLEOTIDE SEQUENCE [LARGE SCALE GENOMIC DNA]</scope>
    <source>
        <strain evidence="4 5">JCM 15481</strain>
    </source>
</reference>
<keyword evidence="2" id="KW-1133">Transmembrane helix</keyword>
<name>A0ABN2XLX5_9ACTN</name>
<feature type="compositionally biased region" description="Gly residues" evidence="1">
    <location>
        <begin position="253"/>
        <end position="357"/>
    </location>
</feature>
<dbReference type="Proteomes" id="UP001500443">
    <property type="component" value="Unassembled WGS sequence"/>
</dbReference>
<feature type="signal peptide" evidence="3">
    <location>
        <begin position="1"/>
        <end position="24"/>
    </location>
</feature>
<dbReference type="EMBL" id="BAAAPF010000020">
    <property type="protein sequence ID" value="GAA2113755.1"/>
    <property type="molecule type" value="Genomic_DNA"/>
</dbReference>
<feature type="transmembrane region" description="Helical" evidence="2">
    <location>
        <begin position="387"/>
        <end position="408"/>
    </location>
</feature>
<accession>A0ABN2XLX5</accession>
<sequence length="427" mass="40280">MGATNRTARVLAALGLTAAGLASAGAAGGGGGDAAAGTPPAVSVAAPASGDVVDERTVIDKGHVDAIAPRLVEGGFRTLLRDSRDPADVVWREPSSVVMHLTPAGRQTIPDPAGGLAYVGEPGDVFHLIPQVQNPEVVWAGWNTEAFAAADLDGRLRLSLDEVEGPGALAVWAWSPFGQPLPRFDTRDGLPDGYEVGAGTHEHANWAFTEEGVYRMTFTFSATLASGEEVSDSGVFTMAVGDIDPDDVPLPGDDGGSSDGGTSDGGTSDGGASDGGTSDGGTADGGTADGGTADGGTSDGGSGGDGGTADGGSGGTTDAGSGAGGSSDDGGASGSSGGDTADGGATGGGTAGGGSSGGDTGGAGVVGGGADGAAKGGGLASTGSAGVLPLAVGSAALVAVGAGGLVYAGRRRAQALGGHADTDTAGA</sequence>
<dbReference type="NCBIfam" id="TIGR03769">
    <property type="entry name" value="P_ac_wall_RPT"/>
    <property type="match status" value="1"/>
</dbReference>
<proteinExistence type="predicted"/>
<keyword evidence="3" id="KW-0732">Signal</keyword>